<dbReference type="PANTHER" id="PTHR37314:SF4">
    <property type="entry name" value="UPF0700 TRANSMEMBRANE PROTEIN YOAK"/>
    <property type="match status" value="1"/>
</dbReference>
<proteinExistence type="predicted"/>
<sequence>MQQRRRAAKRLALFNTLLGIRRSRDGDFLLGLVLATIAGAANAGGFFALGQYTSHMTGYVSTLADNIAVLNGKVILVSLCAIAAFILGSATSTGMIHWAKLRRQRQKFALPMALQGCLLFGFSWAGYLTSTAGLTFALAVLCFAMGMQNATITKISDARIRTTHVTGLVTDIGIELGRASFGMLSPQTGVSADRGKLKTLLGLVLAFLVGGVIGAVGYNNVGFFFSMPLALVLLGLSVPLLVRHRRDAH</sequence>
<evidence type="ECO:0000313" key="3">
    <source>
        <dbReference type="Proteomes" id="UP000298631"/>
    </source>
</evidence>
<feature type="transmembrane region" description="Helical" evidence="1">
    <location>
        <begin position="74"/>
        <end position="96"/>
    </location>
</feature>
<protein>
    <submittedName>
        <fullName evidence="2">DUF1275 domain-containing protein</fullName>
    </submittedName>
</protein>
<keyword evidence="1" id="KW-1133">Transmembrane helix</keyword>
<name>A0A4P8EHF7_9RHOB</name>
<feature type="transmembrane region" description="Helical" evidence="1">
    <location>
        <begin position="108"/>
        <end position="127"/>
    </location>
</feature>
<feature type="transmembrane region" description="Helical" evidence="1">
    <location>
        <begin position="224"/>
        <end position="242"/>
    </location>
</feature>
<dbReference type="OrthoDB" id="270162at2"/>
<feature type="transmembrane region" description="Helical" evidence="1">
    <location>
        <begin position="28"/>
        <end position="54"/>
    </location>
</feature>
<keyword evidence="1" id="KW-0812">Transmembrane</keyword>
<dbReference type="Proteomes" id="UP000298631">
    <property type="component" value="Chromosome"/>
</dbReference>
<feature type="transmembrane region" description="Helical" evidence="1">
    <location>
        <begin position="200"/>
        <end position="218"/>
    </location>
</feature>
<dbReference type="AlphaFoldDB" id="A0A4P8EHF7"/>
<dbReference type="InterPro" id="IPR010699">
    <property type="entry name" value="DUF1275"/>
</dbReference>
<keyword evidence="3" id="KW-1185">Reference proteome</keyword>
<gene>
    <name evidence="2" type="ORF">EOK75_10965</name>
</gene>
<evidence type="ECO:0000313" key="2">
    <source>
        <dbReference type="EMBL" id="QCO56202.1"/>
    </source>
</evidence>
<dbReference type="RefSeq" id="WP_137193986.1">
    <property type="nucleotide sequence ID" value="NZ_CP039964.1"/>
</dbReference>
<feature type="transmembrane region" description="Helical" evidence="1">
    <location>
        <begin position="133"/>
        <end position="152"/>
    </location>
</feature>
<dbReference type="EMBL" id="CP039964">
    <property type="protein sequence ID" value="QCO56202.1"/>
    <property type="molecule type" value="Genomic_DNA"/>
</dbReference>
<dbReference type="PANTHER" id="PTHR37314">
    <property type="entry name" value="SLR0142 PROTEIN"/>
    <property type="match status" value="1"/>
</dbReference>
<evidence type="ECO:0000256" key="1">
    <source>
        <dbReference type="SAM" id="Phobius"/>
    </source>
</evidence>
<keyword evidence="1" id="KW-0472">Membrane</keyword>
<accession>A0A4P8EHF7</accession>
<reference evidence="2 3" key="1">
    <citation type="submission" date="2019-05" db="EMBL/GenBank/DDBJ databases">
        <title>Pseudorhodobacter turbinis sp. nov., isolated from the gut of the Korean turban shell.</title>
        <authorList>
            <person name="Jeong Y.-S."/>
            <person name="Kang W.-R."/>
            <person name="Bae J.-W."/>
        </authorList>
    </citation>
    <scope>NUCLEOTIDE SEQUENCE [LARGE SCALE GENOMIC DNA]</scope>
    <source>
        <strain evidence="2 3">S12M18</strain>
    </source>
</reference>
<dbReference type="KEGG" id="pseb:EOK75_10965"/>
<dbReference type="Pfam" id="PF06912">
    <property type="entry name" value="DUF1275"/>
    <property type="match status" value="1"/>
</dbReference>
<organism evidence="2 3">
    <name type="scientific">Pseudorhodobacter turbinis</name>
    <dbReference type="NCBI Taxonomy" id="2500533"/>
    <lineage>
        <taxon>Bacteria</taxon>
        <taxon>Pseudomonadati</taxon>
        <taxon>Pseudomonadota</taxon>
        <taxon>Alphaproteobacteria</taxon>
        <taxon>Rhodobacterales</taxon>
        <taxon>Paracoccaceae</taxon>
        <taxon>Pseudorhodobacter</taxon>
    </lineage>
</organism>